<name>A0A3S0KP40_9GAMM</name>
<sequence length="372" mass="40724">MGKTMTKFTAIAASLLAVLAVPAGAAEINENLNIGGSVRVNYSYIDYSESSKDKLGDIAFDTLSLTASGQSGNWGFASEYRLNNSTDYLILGYATYDMSPELQIQAGVTHVPFGNHGYISNSWWMGLPYYLGFEDDRDVGVKAVYKTGGMQTDVAFFKSPEYGASNNARYAADLFTGTINGTEYNNEETNQFNLRHTQTFSGVTVGASGQYGQIYNSGTGNTGDRFALAAHLNGNFGSWNVQMQAMHYEFDAADAEDENKIGVSVVGWQYEVSAKGQIYNFNVAKTMATDWGSVKFYNDFGLLTPDVEDDSYDNSFQNVTGMAIAAGPTYTMVDLIAGKNMTFSTANNDHVGLPEIGDDWDYRVNINFGYYF</sequence>
<accession>A0A3S0KP40</accession>
<evidence type="ECO:0000313" key="3">
    <source>
        <dbReference type="Proteomes" id="UP000282060"/>
    </source>
</evidence>
<dbReference type="Gene3D" id="2.40.160.10">
    <property type="entry name" value="Porin"/>
    <property type="match status" value="1"/>
</dbReference>
<gene>
    <name evidence="2" type="ORF">EKG39_14095</name>
</gene>
<feature type="signal peptide" evidence="1">
    <location>
        <begin position="1"/>
        <end position="25"/>
    </location>
</feature>
<dbReference type="SUPFAM" id="SSF56935">
    <property type="entry name" value="Porins"/>
    <property type="match status" value="1"/>
</dbReference>
<keyword evidence="3" id="KW-1185">Reference proteome</keyword>
<evidence type="ECO:0008006" key="4">
    <source>
        <dbReference type="Google" id="ProtNLM"/>
    </source>
</evidence>
<keyword evidence="1" id="KW-0732">Signal</keyword>
<organism evidence="2 3">
    <name type="scientific">Shewanella atlantica</name>
    <dbReference type="NCBI Taxonomy" id="271099"/>
    <lineage>
        <taxon>Bacteria</taxon>
        <taxon>Pseudomonadati</taxon>
        <taxon>Pseudomonadota</taxon>
        <taxon>Gammaproteobacteria</taxon>
        <taxon>Alteromonadales</taxon>
        <taxon>Shewanellaceae</taxon>
        <taxon>Shewanella</taxon>
    </lineage>
</organism>
<dbReference type="EMBL" id="RXNV01000006">
    <property type="protein sequence ID" value="RTR31196.1"/>
    <property type="molecule type" value="Genomic_DNA"/>
</dbReference>
<proteinExistence type="predicted"/>
<reference evidence="2 3" key="1">
    <citation type="submission" date="2018-12" db="EMBL/GenBank/DDBJ databases">
        <authorList>
            <person name="Yu L."/>
        </authorList>
    </citation>
    <scope>NUCLEOTIDE SEQUENCE [LARGE SCALE GENOMIC DNA]</scope>
    <source>
        <strain evidence="2 3">HAW-EB5</strain>
    </source>
</reference>
<comment type="caution">
    <text evidence="2">The sequence shown here is derived from an EMBL/GenBank/DDBJ whole genome shotgun (WGS) entry which is preliminary data.</text>
</comment>
<dbReference type="InterPro" id="IPR023614">
    <property type="entry name" value="Porin_dom_sf"/>
</dbReference>
<dbReference type="Proteomes" id="UP000282060">
    <property type="component" value="Unassembled WGS sequence"/>
</dbReference>
<evidence type="ECO:0000256" key="1">
    <source>
        <dbReference type="SAM" id="SignalP"/>
    </source>
</evidence>
<dbReference type="AlphaFoldDB" id="A0A3S0KP40"/>
<dbReference type="OrthoDB" id="625456at2"/>
<protein>
    <recommendedName>
        <fullName evidence="4">Porin</fullName>
    </recommendedName>
</protein>
<evidence type="ECO:0000313" key="2">
    <source>
        <dbReference type="EMBL" id="RTR31196.1"/>
    </source>
</evidence>
<feature type="chain" id="PRO_5018635539" description="Porin" evidence="1">
    <location>
        <begin position="26"/>
        <end position="372"/>
    </location>
</feature>